<feature type="coiled-coil region" evidence="1">
    <location>
        <begin position="169"/>
        <end position="252"/>
    </location>
</feature>
<comment type="caution">
    <text evidence="2">The sequence shown here is derived from an EMBL/GenBank/DDBJ whole genome shotgun (WGS) entry which is preliminary data.</text>
</comment>
<organism evidence="2 3">
    <name type="scientific">Stentor coeruleus</name>
    <dbReference type="NCBI Taxonomy" id="5963"/>
    <lineage>
        <taxon>Eukaryota</taxon>
        <taxon>Sar</taxon>
        <taxon>Alveolata</taxon>
        <taxon>Ciliophora</taxon>
        <taxon>Postciliodesmatophora</taxon>
        <taxon>Heterotrichea</taxon>
        <taxon>Heterotrichida</taxon>
        <taxon>Stentoridae</taxon>
        <taxon>Stentor</taxon>
    </lineage>
</organism>
<name>A0A1R2D3K6_9CILI</name>
<dbReference type="AlphaFoldDB" id="A0A1R2D3K6"/>
<sequence length="400" mass="46523">MQKRDLERSMGSVSTLSSRRNITKISDPCEESLDSDSLLNCTLTSRKFQSLHRSGSDHILASMIEEKVSSLRSKFGELSGLRNKLMKPNPDMKQSSKYIGNSKPHTKTYERAMPSKTRTFIDRPIFSSEESRLTTIEYREKDSEIESSKFFNPNFEKLLFETEPKKSLIDSLVSQCTALKQEIETLNQKISITEKQLKDSERIRAYQDSIIQIKEREMKESDEKYKTVIEINKTLKLQINRLEKKLKTIDSKKDVNTTAIRNLSYIILSKDSSPLKETNLKTIEPNNNNGIMLKYLEVLNELHNSDQFILKIYEILRCNQSKEALKVLENIQDDVHERLQKTRKNVEELENIVYESKSPILPMRIESESTILHQKYDEDNDLMCFLKCQAVMVEELLMIS</sequence>
<evidence type="ECO:0000256" key="1">
    <source>
        <dbReference type="SAM" id="Coils"/>
    </source>
</evidence>
<dbReference type="Proteomes" id="UP000187209">
    <property type="component" value="Unassembled WGS sequence"/>
</dbReference>
<keyword evidence="3" id="KW-1185">Reference proteome</keyword>
<gene>
    <name evidence="2" type="ORF">SteCoe_567</name>
</gene>
<dbReference type="EMBL" id="MPUH01000006">
    <property type="protein sequence ID" value="OMJ95849.1"/>
    <property type="molecule type" value="Genomic_DNA"/>
</dbReference>
<protein>
    <submittedName>
        <fullName evidence="2">Uncharacterized protein</fullName>
    </submittedName>
</protein>
<proteinExistence type="predicted"/>
<evidence type="ECO:0000313" key="3">
    <source>
        <dbReference type="Proteomes" id="UP000187209"/>
    </source>
</evidence>
<evidence type="ECO:0000313" key="2">
    <source>
        <dbReference type="EMBL" id="OMJ95849.1"/>
    </source>
</evidence>
<keyword evidence="1" id="KW-0175">Coiled coil</keyword>
<reference evidence="2 3" key="1">
    <citation type="submission" date="2016-11" db="EMBL/GenBank/DDBJ databases">
        <title>The macronuclear genome of Stentor coeruleus: a giant cell with tiny introns.</title>
        <authorList>
            <person name="Slabodnick M."/>
            <person name="Ruby J.G."/>
            <person name="Reiff S.B."/>
            <person name="Swart E.C."/>
            <person name="Gosai S."/>
            <person name="Prabakaran S."/>
            <person name="Witkowska E."/>
            <person name="Larue G.E."/>
            <person name="Fisher S."/>
            <person name="Freeman R.M."/>
            <person name="Gunawardena J."/>
            <person name="Chu W."/>
            <person name="Stover N.A."/>
            <person name="Gregory B.D."/>
            <person name="Nowacki M."/>
            <person name="Derisi J."/>
            <person name="Roy S.W."/>
            <person name="Marshall W.F."/>
            <person name="Sood P."/>
        </authorList>
    </citation>
    <scope>NUCLEOTIDE SEQUENCE [LARGE SCALE GENOMIC DNA]</scope>
    <source>
        <strain evidence="2">WM001</strain>
    </source>
</reference>
<accession>A0A1R2D3K6</accession>